<evidence type="ECO:0000256" key="1">
    <source>
        <dbReference type="ARBA" id="ARBA00006992"/>
    </source>
</evidence>
<dbReference type="PROSITE" id="PS51192">
    <property type="entry name" value="HELICASE_ATP_BIND_1"/>
    <property type="match status" value="1"/>
</dbReference>
<dbReference type="PANTHER" id="PTHR12706">
    <property type="entry name" value="STRAWBERRY NOTCH-RELATED"/>
    <property type="match status" value="1"/>
</dbReference>
<dbReference type="InterPro" id="IPR039187">
    <property type="entry name" value="SNO_AAA"/>
</dbReference>
<accession>A0ABU1FD80</accession>
<dbReference type="RefSeq" id="WP_310458980.1">
    <property type="nucleotide sequence ID" value="NZ_JAVKPH010000035.1"/>
</dbReference>
<dbReference type="EMBL" id="JAVKPH010000035">
    <property type="protein sequence ID" value="MDR5654837.1"/>
    <property type="molecule type" value="Genomic_DNA"/>
</dbReference>
<dbReference type="Gene3D" id="3.40.50.300">
    <property type="entry name" value="P-loop containing nucleotide triphosphate hydrolases"/>
    <property type="match status" value="1"/>
</dbReference>
<dbReference type="SUPFAM" id="SSF52540">
    <property type="entry name" value="P-loop containing nucleoside triphosphate hydrolases"/>
    <property type="match status" value="1"/>
</dbReference>
<dbReference type="Pfam" id="PF13872">
    <property type="entry name" value="AAA_34"/>
    <property type="match status" value="1"/>
</dbReference>
<dbReference type="InterPro" id="IPR014001">
    <property type="entry name" value="Helicase_ATP-bd"/>
</dbReference>
<dbReference type="Pfam" id="PF13871">
    <property type="entry name" value="Helicase_C_4"/>
    <property type="match status" value="1"/>
</dbReference>
<dbReference type="SUPFAM" id="SSF53335">
    <property type="entry name" value="S-adenosyl-L-methionine-dependent methyltransferases"/>
    <property type="match status" value="1"/>
</dbReference>
<evidence type="ECO:0000313" key="4">
    <source>
        <dbReference type="Proteomes" id="UP001247754"/>
    </source>
</evidence>
<dbReference type="InterPro" id="IPR029063">
    <property type="entry name" value="SAM-dependent_MTases_sf"/>
</dbReference>
<dbReference type="InterPro" id="IPR026741">
    <property type="entry name" value="SNO"/>
</dbReference>
<comment type="similarity">
    <text evidence="1">Belongs to the SBNO family.</text>
</comment>
<sequence>MNISSPVTDPVTPLGAAPAILAAANLLLPHLERGQRVDTVDLRSAMESAFGASDASGAWDWKLAYEACEVATVLFLRKYGKALFRKAGSPVSRLRLLEKIGGLLPTQTRRTEESQSFQQFSTPLPLGLAALTAAAITPDDVVMEPSAGPGLMAILAQSVGGSLILNELAETRADLLSSLFPAFPVTRFDAAQIDDYLATDAMPSVVLMNPPFSVMANVEGRMADAAYRHVASALARLAPGGRLVTITGANFRPEAPTWRDAFMRLQDRGRVVFTAAIDGAVFSRHGTSIDTRLTVIDKLPADDPSVFPASPGIAPDVATLLGWIESQLPLRLPVSLPKVASSEPAAAPKTVRGYLARATASRPAAAPASDPEGVELEYETVDWAPPEGARLSDAIYEEYALQSLRIPGAEPHPTKLVQSSAMASVAPPKPSYRPMLPADIRARLSDAQLETVIYAGEAHADHLAGAWTVDEHFDTLSAAPEDAAGSIRFRRGFMLGDGTGAGKGRQSAAIILDNWLRGGRKAIWISKSDKLIEDAQRDWSALGMERLLVTPLSRFPQGAKITLSEGILFTTYATLRSDDRGEKVSRVKQIVEWLGSDFDGVIIFDESHAMQNAGGGKGDRGEIAASQQGRAGLRLQHALPDARVVYVSATGATTVHNLAYAQRLGLWGGEDFPFQTRAEFVEAIEAGGVAAMEVLARDLRSLGLYTARSLSYDGLEYELVEHLLTDEQRRIYDAYAAAFAVIHGNLDAAMEAANITGSEGTLNRQAKSAARSAFESTKQRFFGHLLTSMKTPTLIRSIDADLEAGHAAVIQIVSTGEALMERRLAEIPTDEWNDISVDVTPREYVSSYLQHSFPVQLYEPFSDSEGNLSSRPVFRDGQPVESREAVARRDEMLEQLGSLPPVPGALDQIVQRFGTDVVAEVTGRSRRIVRKGEGASARLVVENRAPSANLAETSAFMDDQKRILVFSDAGGTGRSYHADLLARNQRVRVHYLLEPGWKADAAIQGLGRTNRTNQAQPPLFRPIATDVKAEKRFLSTIARRLDTLGAITRGQRQTGGQGLFRPEDNLESAYARDALRQLYLLIVRGKVEGCSLERFESATGLKLMDANGIKDDLPPITTFLNRLLALTIELQGILFSAFEQLLQARIDGAIASGTYDMGLETLRAESFIVTDRQVIHTHPGTGAETRLLTLTERKRNQPVTLDAALAELDDLRAKLLVNKRSGRVAVQVPTTSVMLDDGEIERRVRLIRPMEAMNMPVRAMGETHWVEAERAAFALAWQAEMDEVPEFTDSILHMVTGLLLPIWKRLPQDSSRVYRLQTDEGERIIGRRVSPAWAANASTSGVTGSLTPDAAYAALLGGRTILDLAERLQLRRVRVMGANRIELTGFTDAMRERLRAYGLFSEIISWKLRFFVPVDATGPAVIGKLLDRFPVERISEREAA</sequence>
<name>A0ABU1FD80_9RHOB</name>
<dbReference type="Gene3D" id="3.40.50.150">
    <property type="entry name" value="Vaccinia Virus protein VP39"/>
    <property type="match status" value="1"/>
</dbReference>
<dbReference type="InterPro" id="IPR026937">
    <property type="entry name" value="SBNO_Helicase_C_dom"/>
</dbReference>
<evidence type="ECO:0000259" key="2">
    <source>
        <dbReference type="PROSITE" id="PS51192"/>
    </source>
</evidence>
<protein>
    <submittedName>
        <fullName evidence="3">Strawberry notch family protein</fullName>
    </submittedName>
</protein>
<dbReference type="InterPro" id="IPR027417">
    <property type="entry name" value="P-loop_NTPase"/>
</dbReference>
<dbReference type="PANTHER" id="PTHR12706:SF30">
    <property type="entry name" value="PROTEIN STRAWBERRY NOTCH-RELATED"/>
    <property type="match status" value="1"/>
</dbReference>
<evidence type="ECO:0000313" key="3">
    <source>
        <dbReference type="EMBL" id="MDR5654837.1"/>
    </source>
</evidence>
<dbReference type="SMART" id="SM00487">
    <property type="entry name" value="DEXDc"/>
    <property type="match status" value="1"/>
</dbReference>
<comment type="caution">
    <text evidence="3">The sequence shown here is derived from an EMBL/GenBank/DDBJ whole genome shotgun (WGS) entry which is preliminary data.</text>
</comment>
<keyword evidence="4" id="KW-1185">Reference proteome</keyword>
<proteinExistence type="inferred from homology"/>
<feature type="domain" description="Helicase ATP-binding" evidence="2">
    <location>
        <begin position="484"/>
        <end position="650"/>
    </location>
</feature>
<gene>
    <name evidence="3" type="ORF">RGD00_19680</name>
</gene>
<organism evidence="3 4">
    <name type="scientific">Ruixingdingia sedimenti</name>
    <dbReference type="NCBI Taxonomy" id="3073604"/>
    <lineage>
        <taxon>Bacteria</taxon>
        <taxon>Pseudomonadati</taxon>
        <taxon>Pseudomonadota</taxon>
        <taxon>Alphaproteobacteria</taxon>
        <taxon>Rhodobacterales</taxon>
        <taxon>Paracoccaceae</taxon>
        <taxon>Ruixingdingia</taxon>
    </lineage>
</organism>
<dbReference type="Proteomes" id="UP001247754">
    <property type="component" value="Unassembled WGS sequence"/>
</dbReference>
<reference evidence="3 4" key="1">
    <citation type="submission" date="2023-09" db="EMBL/GenBank/DDBJ databases">
        <title>Xinfangfangia sedmenti sp. nov., isolated the sedment.</title>
        <authorList>
            <person name="Xu L."/>
        </authorList>
    </citation>
    <scope>NUCLEOTIDE SEQUENCE [LARGE SCALE GENOMIC DNA]</scope>
    <source>
        <strain evidence="3 4">LG-4</strain>
    </source>
</reference>